<dbReference type="PIRSF" id="PIRSF000770">
    <property type="entry name" value="RNA_pol_sigma-SigE/K"/>
    <property type="match status" value="1"/>
</dbReference>
<dbReference type="InterPro" id="IPR013324">
    <property type="entry name" value="RNA_pol_sigma_r3/r4-like"/>
</dbReference>
<dbReference type="NCBIfam" id="NF004471">
    <property type="entry name" value="PRK05803.1"/>
    <property type="match status" value="1"/>
</dbReference>
<dbReference type="PROSITE" id="PS00715">
    <property type="entry name" value="SIGMA70_1"/>
    <property type="match status" value="1"/>
</dbReference>
<dbReference type="CDD" id="cd06171">
    <property type="entry name" value="Sigma70_r4"/>
    <property type="match status" value="1"/>
</dbReference>
<dbReference type="SUPFAM" id="SSF88659">
    <property type="entry name" value="Sigma3 and sigma4 domains of RNA polymerase sigma factors"/>
    <property type="match status" value="1"/>
</dbReference>
<evidence type="ECO:0000256" key="2">
    <source>
        <dbReference type="ARBA" id="ARBA00022969"/>
    </source>
</evidence>
<evidence type="ECO:0000256" key="6">
    <source>
        <dbReference type="ARBA" id="ARBA00023163"/>
    </source>
</evidence>
<dbReference type="GO" id="GO:0030435">
    <property type="term" value="P:sporulation resulting in formation of a cellular spore"/>
    <property type="evidence" value="ECO:0007669"/>
    <property type="project" value="UniProtKB-KW"/>
</dbReference>
<accession>A0A4R1QPR3</accession>
<keyword evidence="8" id="KW-1133">Transmembrane helix</keyword>
<dbReference type="PROSITE" id="PS50943">
    <property type="entry name" value="HTH_CROC1"/>
    <property type="match status" value="1"/>
</dbReference>
<reference evidence="10 11" key="1">
    <citation type="submission" date="2019-03" db="EMBL/GenBank/DDBJ databases">
        <title>Genomic Encyclopedia of Type Strains, Phase IV (KMG-IV): sequencing the most valuable type-strain genomes for metagenomic binning, comparative biology and taxonomic classification.</title>
        <authorList>
            <person name="Goeker M."/>
        </authorList>
    </citation>
    <scope>NUCLEOTIDE SEQUENCE [LARGE SCALE GENOMIC DNA]</scope>
    <source>
        <strain evidence="10 11">LX-B</strain>
    </source>
</reference>
<dbReference type="NCBIfam" id="TIGR02846">
    <property type="entry name" value="spore_sigmaK"/>
    <property type="match status" value="1"/>
</dbReference>
<dbReference type="InterPro" id="IPR036388">
    <property type="entry name" value="WH-like_DNA-bd_sf"/>
</dbReference>
<dbReference type="Pfam" id="PF04542">
    <property type="entry name" value="Sigma70_r2"/>
    <property type="match status" value="1"/>
</dbReference>
<dbReference type="SUPFAM" id="SSF88946">
    <property type="entry name" value="Sigma2 domain of RNA polymerase sigma factors"/>
    <property type="match status" value="1"/>
</dbReference>
<keyword evidence="5 7" id="KW-0238">DNA-binding</keyword>
<dbReference type="Gene3D" id="1.20.120.1810">
    <property type="match status" value="1"/>
</dbReference>
<dbReference type="InterPro" id="IPR013325">
    <property type="entry name" value="RNA_pol_sigma_r2"/>
</dbReference>
<dbReference type="InterPro" id="IPR050813">
    <property type="entry name" value="Sigma-70_Factor"/>
</dbReference>
<evidence type="ECO:0000256" key="5">
    <source>
        <dbReference type="ARBA" id="ARBA00023125"/>
    </source>
</evidence>
<keyword evidence="2" id="KW-0749">Sporulation</keyword>
<comment type="similarity">
    <text evidence="1 7">Belongs to the sigma-70 factor family.</text>
</comment>
<dbReference type="EMBL" id="SLUN01000059">
    <property type="protein sequence ID" value="TCL54873.1"/>
    <property type="molecule type" value="Genomic_DNA"/>
</dbReference>
<evidence type="ECO:0000256" key="3">
    <source>
        <dbReference type="ARBA" id="ARBA00023015"/>
    </source>
</evidence>
<keyword evidence="3 7" id="KW-0805">Transcription regulation</keyword>
<dbReference type="InterPro" id="IPR001387">
    <property type="entry name" value="Cro/C1-type_HTH"/>
</dbReference>
<comment type="caution">
    <text evidence="10">The sequence shown here is derived from an EMBL/GenBank/DDBJ whole genome shotgun (WGS) entry which is preliminary data.</text>
</comment>
<name>A0A4R1QPR3_HYDET</name>
<proteinExistence type="inferred from homology"/>
<evidence type="ECO:0000313" key="10">
    <source>
        <dbReference type="EMBL" id="TCL54873.1"/>
    </source>
</evidence>
<keyword evidence="11" id="KW-1185">Reference proteome</keyword>
<comment type="function">
    <text evidence="7">Sigma factors are initiation factors that promote the attachment of RNA polymerase to specific initiation sites and are then released.</text>
</comment>
<evidence type="ECO:0000256" key="8">
    <source>
        <dbReference type="SAM" id="Phobius"/>
    </source>
</evidence>
<dbReference type="PRINTS" id="PR00046">
    <property type="entry name" value="SIGMA70FCT"/>
</dbReference>
<dbReference type="GO" id="GO:0006352">
    <property type="term" value="P:DNA-templated transcription initiation"/>
    <property type="evidence" value="ECO:0007669"/>
    <property type="project" value="InterPro"/>
</dbReference>
<sequence>MEVPIFGPAVGMVVAGFFYLLGYISNNNVFPLPLTEEEESVLLARLESGDEEARNILIERNLRLVAHIVKKFDCTGEDTDDLISIGTIGLIKGIATFKRNRNTRLATYAARCIENEILMHLRTIKKNKNDILLSDPIGSDKEGNEITLLDILDTGSEVVPEQVETLLEEEKLKERLNKLSKREKKVIELRYGLIDGINKTQREISKFLGISRSYVSRIEKKALRKLYSDMNVPNGSEGNKH</sequence>
<keyword evidence="8" id="KW-0812">Transmembrane</keyword>
<organism evidence="10 11">
    <name type="scientific">Hydrogenispora ethanolica</name>
    <dbReference type="NCBI Taxonomy" id="1082276"/>
    <lineage>
        <taxon>Bacteria</taxon>
        <taxon>Bacillati</taxon>
        <taxon>Bacillota</taxon>
        <taxon>Hydrogenispora</taxon>
    </lineage>
</organism>
<evidence type="ECO:0000313" key="11">
    <source>
        <dbReference type="Proteomes" id="UP000295008"/>
    </source>
</evidence>
<keyword evidence="6 7" id="KW-0804">Transcription</keyword>
<evidence type="ECO:0000256" key="1">
    <source>
        <dbReference type="ARBA" id="ARBA00007788"/>
    </source>
</evidence>
<dbReference type="Pfam" id="PF04545">
    <property type="entry name" value="Sigma70_r4"/>
    <property type="match status" value="1"/>
</dbReference>
<dbReference type="AlphaFoldDB" id="A0A4R1QPR3"/>
<dbReference type="RefSeq" id="WP_132017901.1">
    <property type="nucleotide sequence ID" value="NZ_SLUN01000059.1"/>
</dbReference>
<dbReference type="InterPro" id="IPR014209">
    <property type="entry name" value="RNA_pol_sigma-K"/>
</dbReference>
<feature type="transmembrane region" description="Helical" evidence="8">
    <location>
        <begin position="6"/>
        <end position="24"/>
    </location>
</feature>
<dbReference type="PANTHER" id="PTHR30376">
    <property type="entry name" value="SIGMA FACTOR RPOH HEAT SHOCK RELATED"/>
    <property type="match status" value="1"/>
</dbReference>
<dbReference type="GO" id="GO:0016987">
    <property type="term" value="F:sigma factor activity"/>
    <property type="evidence" value="ECO:0007669"/>
    <property type="project" value="UniProtKB-KW"/>
</dbReference>
<evidence type="ECO:0000259" key="9">
    <source>
        <dbReference type="PROSITE" id="PS50943"/>
    </source>
</evidence>
<dbReference type="InterPro" id="IPR007627">
    <property type="entry name" value="RNA_pol_sigma70_r2"/>
</dbReference>
<evidence type="ECO:0000256" key="7">
    <source>
        <dbReference type="RuleBase" id="RU362124"/>
    </source>
</evidence>
<dbReference type="InterPro" id="IPR007630">
    <property type="entry name" value="RNA_pol_sigma70_r4"/>
</dbReference>
<evidence type="ECO:0000256" key="4">
    <source>
        <dbReference type="ARBA" id="ARBA00023082"/>
    </source>
</evidence>
<dbReference type="Gene3D" id="1.10.10.10">
    <property type="entry name" value="Winged helix-like DNA-binding domain superfamily/Winged helix DNA-binding domain"/>
    <property type="match status" value="1"/>
</dbReference>
<keyword evidence="8" id="KW-0472">Membrane</keyword>
<gene>
    <name evidence="10" type="ORF">EDC14_105916</name>
</gene>
<dbReference type="NCBIfam" id="TIGR02937">
    <property type="entry name" value="sigma70-ECF"/>
    <property type="match status" value="1"/>
</dbReference>
<feature type="domain" description="HTH cro/C1-type" evidence="9">
    <location>
        <begin position="198"/>
        <end position="220"/>
    </location>
</feature>
<dbReference type="OrthoDB" id="2374574at2"/>
<dbReference type="Proteomes" id="UP000295008">
    <property type="component" value="Unassembled WGS sequence"/>
</dbReference>
<dbReference type="PROSITE" id="PS00716">
    <property type="entry name" value="SIGMA70_2"/>
    <property type="match status" value="1"/>
</dbReference>
<dbReference type="GO" id="GO:0003677">
    <property type="term" value="F:DNA binding"/>
    <property type="evidence" value="ECO:0007669"/>
    <property type="project" value="UniProtKB-KW"/>
</dbReference>
<dbReference type="InterPro" id="IPR000943">
    <property type="entry name" value="RNA_pol_sigma70"/>
</dbReference>
<dbReference type="PANTHER" id="PTHR30376:SF3">
    <property type="entry name" value="RNA POLYMERASE SIGMA FACTOR RPOH"/>
    <property type="match status" value="1"/>
</dbReference>
<keyword evidence="4 7" id="KW-0731">Sigma factor</keyword>
<protein>
    <recommendedName>
        <fullName evidence="7">RNA polymerase sigma factor</fullName>
    </recommendedName>
</protein>
<dbReference type="InterPro" id="IPR014284">
    <property type="entry name" value="RNA_pol_sigma-70_dom"/>
</dbReference>